<organism evidence="2 3">
    <name type="scientific">Phaeosphaeria nodorum (strain SN15 / ATCC MYA-4574 / FGSC 10173)</name>
    <name type="common">Glume blotch fungus</name>
    <name type="synonym">Parastagonospora nodorum</name>
    <dbReference type="NCBI Taxonomy" id="321614"/>
    <lineage>
        <taxon>Eukaryota</taxon>
        <taxon>Fungi</taxon>
        <taxon>Dikarya</taxon>
        <taxon>Ascomycota</taxon>
        <taxon>Pezizomycotina</taxon>
        <taxon>Dothideomycetes</taxon>
        <taxon>Pleosporomycetidae</taxon>
        <taxon>Pleosporales</taxon>
        <taxon>Pleosporineae</taxon>
        <taxon>Phaeosphaeriaceae</taxon>
        <taxon>Parastagonospora</taxon>
    </lineage>
</organism>
<accession>A0A7U2I4X8</accession>
<dbReference type="VEuPathDB" id="FungiDB:JI435_144460"/>
<sequence>MSTPTNTITSPFSSPPLISIPTPHLYPPFPCTPILCPSLPSTTSVPLSLSSYHASQRWMAAGAYWSVRSGRSEQDVGMVDLEEMGDYFEGCVDEEEGWTEVSDEDEQEECYDDEGFYEDSSEEEEEDEQWRGVSTTAHFLEYRVSPSVHVLAPEAHFASGMRTLEELTMEELLAVGRSMFEKRVDSPMRGIPSPPTSFRCKAARREFDASLALLPPPPARFLARACRGE</sequence>
<dbReference type="KEGG" id="pno:SNOG_14446"/>
<dbReference type="EMBL" id="CP069031">
    <property type="protein sequence ID" value="QRC99537.1"/>
    <property type="molecule type" value="Genomic_DNA"/>
</dbReference>
<feature type="region of interest" description="Disordered" evidence="1">
    <location>
        <begin position="97"/>
        <end position="127"/>
    </location>
</feature>
<gene>
    <name evidence="2" type="ORF">JI435_144460</name>
</gene>
<dbReference type="RefSeq" id="XP_001804632.1">
    <property type="nucleotide sequence ID" value="XM_001804580.1"/>
</dbReference>
<name>A0A7U2I4X8_PHANO</name>
<dbReference type="Proteomes" id="UP000663193">
    <property type="component" value="Chromosome 9"/>
</dbReference>
<dbReference type="AlphaFoldDB" id="A0A7U2I4X8"/>
<evidence type="ECO:0000313" key="2">
    <source>
        <dbReference type="EMBL" id="QRC99537.1"/>
    </source>
</evidence>
<proteinExistence type="predicted"/>
<evidence type="ECO:0000313" key="3">
    <source>
        <dbReference type="Proteomes" id="UP000663193"/>
    </source>
</evidence>
<keyword evidence="3" id="KW-1185">Reference proteome</keyword>
<protein>
    <submittedName>
        <fullName evidence="2">Uncharacterized protein</fullName>
    </submittedName>
</protein>
<reference evidence="3" key="1">
    <citation type="journal article" date="2021" name="BMC Genomics">
        <title>Chromosome-level genome assembly and manually-curated proteome of model necrotroph Parastagonospora nodorum Sn15 reveals a genome-wide trove of candidate effector homologs, and redundancy of virulence-related functions within an accessory chromosome.</title>
        <authorList>
            <person name="Bertazzoni S."/>
            <person name="Jones D.A.B."/>
            <person name="Phan H.T."/>
            <person name="Tan K.-C."/>
            <person name="Hane J.K."/>
        </authorList>
    </citation>
    <scope>NUCLEOTIDE SEQUENCE [LARGE SCALE GENOMIC DNA]</scope>
    <source>
        <strain evidence="3">SN15 / ATCC MYA-4574 / FGSC 10173)</strain>
    </source>
</reference>
<evidence type="ECO:0000256" key="1">
    <source>
        <dbReference type="SAM" id="MobiDB-lite"/>
    </source>
</evidence>